<keyword evidence="8" id="KW-0012">Acyltransferase</keyword>
<keyword evidence="6" id="KW-0479">Metal-binding</keyword>
<keyword evidence="5" id="KW-0808">Transferase</keyword>
<reference evidence="13" key="1">
    <citation type="journal article" date="2021" name="PeerJ">
        <title>Extensive microbial diversity within the chicken gut microbiome revealed by metagenomics and culture.</title>
        <authorList>
            <person name="Gilroy R."/>
            <person name="Ravi A."/>
            <person name="Getino M."/>
            <person name="Pursley I."/>
            <person name="Horton D.L."/>
            <person name="Alikhan N.F."/>
            <person name="Baker D."/>
            <person name="Gharbi K."/>
            <person name="Hall N."/>
            <person name="Watson M."/>
            <person name="Adriaenssens E.M."/>
            <person name="Foster-Nyarko E."/>
            <person name="Jarju S."/>
            <person name="Secka A."/>
            <person name="Antonio M."/>
            <person name="Oren A."/>
            <person name="Chaudhuri R.R."/>
            <person name="La Ragione R."/>
            <person name="Hildebrand F."/>
            <person name="Pallen M.J."/>
        </authorList>
    </citation>
    <scope>NUCLEOTIDE SEQUENCE</scope>
    <source>
        <strain evidence="13">ChiGjej2B2-7701</strain>
    </source>
</reference>
<proteinExistence type="inferred from homology"/>
<organism evidence="13 14">
    <name type="scientific">Collinsella ihumii</name>
    <dbReference type="NCBI Taxonomy" id="1720204"/>
    <lineage>
        <taxon>Bacteria</taxon>
        <taxon>Bacillati</taxon>
        <taxon>Actinomycetota</taxon>
        <taxon>Coriobacteriia</taxon>
        <taxon>Coriobacteriales</taxon>
        <taxon>Coriobacteriaceae</taxon>
        <taxon>Collinsella</taxon>
    </lineage>
</organism>
<dbReference type="EC" id="2.3.1.222" evidence="3"/>
<comment type="cofactor">
    <cofactor evidence="1">
        <name>Zn(2+)</name>
        <dbReference type="ChEBI" id="CHEBI:29105"/>
    </cofactor>
</comment>
<dbReference type="PANTHER" id="PTHR39453">
    <property type="entry name" value="PHOSPHATE PROPANOYLTRANSFERASE"/>
    <property type="match status" value="1"/>
</dbReference>
<dbReference type="GO" id="GO:0016747">
    <property type="term" value="F:acyltransferase activity, transferring groups other than amino-acyl groups"/>
    <property type="evidence" value="ECO:0007669"/>
    <property type="project" value="InterPro"/>
</dbReference>
<evidence type="ECO:0000256" key="1">
    <source>
        <dbReference type="ARBA" id="ARBA00001947"/>
    </source>
</evidence>
<sequence length="306" mass="31642">MNEQELYRIVAGVVNGMLAASPAPAAAAGDRIPVEISAKHVHLSQEHVEALFGPGYTLTPKRDLSQPGQFLCEERVTVIGPKGTFKNVAVLGPVRSRTQVELSATDARTLGIKAPLRLSGDLAGCPGVFIQAGDAMVRADESVMVAQNHIHMTPADAQRLGVHDGEVVSVRMDTERPLTFDHVLVRATDTSALAMHIDFDEANACQLAGSGSGTIVRHAAGAPCAPVAPVSAPQAPRPSGLMAAVAAPAPATACVPVSGLLTAAEAQSIASSGATEISLEPGAVVTPLARDVLRDKRITIRSAAKE</sequence>
<evidence type="ECO:0000256" key="7">
    <source>
        <dbReference type="ARBA" id="ARBA00022833"/>
    </source>
</evidence>
<dbReference type="Proteomes" id="UP000746751">
    <property type="component" value="Unassembled WGS sequence"/>
</dbReference>
<evidence type="ECO:0000256" key="3">
    <source>
        <dbReference type="ARBA" id="ARBA00012206"/>
    </source>
</evidence>
<name>A0A921LRC4_9ACTN</name>
<evidence type="ECO:0000256" key="6">
    <source>
        <dbReference type="ARBA" id="ARBA00022723"/>
    </source>
</evidence>
<dbReference type="PANTHER" id="PTHR39453:SF1">
    <property type="entry name" value="PHOSPHATE PROPANOYLTRANSFERASE"/>
    <property type="match status" value="1"/>
</dbReference>
<evidence type="ECO:0000313" key="14">
    <source>
        <dbReference type="Proteomes" id="UP000746751"/>
    </source>
</evidence>
<dbReference type="AlphaFoldDB" id="A0A921LRC4"/>
<protein>
    <recommendedName>
        <fullName evidence="4">Phosphate propanoyltransferase</fullName>
        <ecNumber evidence="3">2.3.1.222</ecNumber>
    </recommendedName>
    <alternativeName>
        <fullName evidence="10">Phosphate acyltransferase PduL</fullName>
    </alternativeName>
    <alternativeName>
        <fullName evidence="9">Phosphotransacylase PduL</fullName>
    </alternativeName>
    <alternativeName>
        <fullName evidence="11">Propanediol utilization protein PduL</fullName>
    </alternativeName>
</protein>
<evidence type="ECO:0000256" key="2">
    <source>
        <dbReference type="ARBA" id="ARBA00007342"/>
    </source>
</evidence>
<comment type="caution">
    <text evidence="13">The sequence shown here is derived from an EMBL/GenBank/DDBJ whole genome shotgun (WGS) entry which is preliminary data.</text>
</comment>
<dbReference type="Pfam" id="PF06130">
    <property type="entry name" value="PTAC"/>
    <property type="match status" value="1"/>
</dbReference>
<evidence type="ECO:0000256" key="8">
    <source>
        <dbReference type="ARBA" id="ARBA00023315"/>
    </source>
</evidence>
<evidence type="ECO:0000256" key="5">
    <source>
        <dbReference type="ARBA" id="ARBA00022679"/>
    </source>
</evidence>
<keyword evidence="7" id="KW-0862">Zinc</keyword>
<evidence type="ECO:0000256" key="11">
    <source>
        <dbReference type="ARBA" id="ARBA00033077"/>
    </source>
</evidence>
<accession>A0A921LRC4</accession>
<evidence type="ECO:0000256" key="4">
    <source>
        <dbReference type="ARBA" id="ARBA00020837"/>
    </source>
</evidence>
<comment type="catalytic activity">
    <reaction evidence="12">
        <text>propanoyl-CoA + phosphate = propanoyl phosphate + CoA</text>
        <dbReference type="Rhea" id="RHEA:28046"/>
        <dbReference type="ChEBI" id="CHEBI:43474"/>
        <dbReference type="ChEBI" id="CHEBI:57287"/>
        <dbReference type="ChEBI" id="CHEBI:57392"/>
        <dbReference type="ChEBI" id="CHEBI:58933"/>
        <dbReference type="EC" id="2.3.1.222"/>
    </reaction>
</comment>
<evidence type="ECO:0000256" key="12">
    <source>
        <dbReference type="ARBA" id="ARBA00047589"/>
    </source>
</evidence>
<evidence type="ECO:0000256" key="10">
    <source>
        <dbReference type="ARBA" id="ARBA00030939"/>
    </source>
</evidence>
<evidence type="ECO:0000313" key="13">
    <source>
        <dbReference type="EMBL" id="HJG30865.1"/>
    </source>
</evidence>
<reference evidence="13" key="2">
    <citation type="submission" date="2021-09" db="EMBL/GenBank/DDBJ databases">
        <authorList>
            <person name="Gilroy R."/>
        </authorList>
    </citation>
    <scope>NUCLEOTIDE SEQUENCE</scope>
    <source>
        <strain evidence="13">ChiGjej2B2-7701</strain>
    </source>
</reference>
<comment type="similarity">
    <text evidence="2">Belongs to the PduL family.</text>
</comment>
<gene>
    <name evidence="13" type="ORF">K8U80_05660</name>
</gene>
<dbReference type="GO" id="GO:0046872">
    <property type="term" value="F:metal ion binding"/>
    <property type="evidence" value="ECO:0007669"/>
    <property type="project" value="UniProtKB-KW"/>
</dbReference>
<dbReference type="NCBIfam" id="NF011652">
    <property type="entry name" value="PRK15070.1"/>
    <property type="match status" value="1"/>
</dbReference>
<evidence type="ECO:0000256" key="9">
    <source>
        <dbReference type="ARBA" id="ARBA00030044"/>
    </source>
</evidence>
<dbReference type="EMBL" id="DYVF01000039">
    <property type="protein sequence ID" value="HJG30865.1"/>
    <property type="molecule type" value="Genomic_DNA"/>
</dbReference>
<dbReference type="InterPro" id="IPR008300">
    <property type="entry name" value="PTAC"/>
</dbReference>